<gene>
    <name evidence="3" type="ORF">P0Y56_02305</name>
</gene>
<evidence type="ECO:0000313" key="3">
    <source>
        <dbReference type="EMBL" id="WEK47140.1"/>
    </source>
</evidence>
<dbReference type="CDD" id="cd00531">
    <property type="entry name" value="NTF2_like"/>
    <property type="match status" value="1"/>
</dbReference>
<dbReference type="KEGG" id="acob:P0Y56_02305"/>
<evidence type="ECO:0000313" key="4">
    <source>
        <dbReference type="Proteomes" id="UP001218362"/>
    </source>
</evidence>
<evidence type="ECO:0000259" key="2">
    <source>
        <dbReference type="Pfam" id="PF13577"/>
    </source>
</evidence>
<sequence>MIYRAVLAAALLATPIAAHAADNQPPLEQRVQQLEARLQKAEDTLAIERVIGDYAKFLDAQDFNAYTALFAQNGTWQTGKSIRNGPAEIMEMLVRFFGTTTTDFTGSYHLTSNVEVDVDGDHAKARSRYLLLMRGEGGAPTPMLAGRYEDEFVRENGAWKILHRVDYNVTPTSEEWAKVISAQPEVKRKSP</sequence>
<protein>
    <submittedName>
        <fullName evidence="3">Nuclear transport factor 2 family protein</fullName>
    </submittedName>
</protein>
<organism evidence="3 4">
    <name type="scientific">Candidatus Andeanibacterium colombiense</name>
    <dbReference type="NCBI Taxonomy" id="3121345"/>
    <lineage>
        <taxon>Bacteria</taxon>
        <taxon>Pseudomonadati</taxon>
        <taxon>Pseudomonadota</taxon>
        <taxon>Alphaproteobacteria</taxon>
        <taxon>Sphingomonadales</taxon>
        <taxon>Sphingomonadaceae</taxon>
        <taxon>Candidatus Andeanibacterium</taxon>
    </lineage>
</organism>
<dbReference type="EMBL" id="CP119316">
    <property type="protein sequence ID" value="WEK47140.1"/>
    <property type="molecule type" value="Genomic_DNA"/>
</dbReference>
<feature type="signal peptide" evidence="1">
    <location>
        <begin position="1"/>
        <end position="20"/>
    </location>
</feature>
<feature type="domain" description="SnoaL-like" evidence="2">
    <location>
        <begin position="40"/>
        <end position="164"/>
    </location>
</feature>
<dbReference type="Proteomes" id="UP001218362">
    <property type="component" value="Chromosome"/>
</dbReference>
<dbReference type="SUPFAM" id="SSF54427">
    <property type="entry name" value="NTF2-like"/>
    <property type="match status" value="1"/>
</dbReference>
<dbReference type="InterPro" id="IPR032710">
    <property type="entry name" value="NTF2-like_dom_sf"/>
</dbReference>
<reference evidence="3" key="1">
    <citation type="submission" date="2023-03" db="EMBL/GenBank/DDBJ databases">
        <title>Andean soil-derived lignocellulolytic bacterial consortium as a source of novel taxa and putative plastic-active enzymes.</title>
        <authorList>
            <person name="Diaz-Garcia L."/>
            <person name="Chuvochina M."/>
            <person name="Feuerriegel G."/>
            <person name="Bunk B."/>
            <person name="Sproer C."/>
            <person name="Streit W.R."/>
            <person name="Rodriguez L.M."/>
            <person name="Overmann J."/>
            <person name="Jimenez D.J."/>
        </authorList>
    </citation>
    <scope>NUCLEOTIDE SEQUENCE</scope>
    <source>
        <strain evidence="3">MAG 26</strain>
    </source>
</reference>
<dbReference type="Gene3D" id="3.10.450.50">
    <property type="match status" value="1"/>
</dbReference>
<accession>A0AAJ6BQ52</accession>
<evidence type="ECO:0000256" key="1">
    <source>
        <dbReference type="SAM" id="SignalP"/>
    </source>
</evidence>
<proteinExistence type="predicted"/>
<name>A0AAJ6BQ52_9SPHN</name>
<dbReference type="InterPro" id="IPR037401">
    <property type="entry name" value="SnoaL-like"/>
</dbReference>
<dbReference type="Pfam" id="PF13577">
    <property type="entry name" value="SnoaL_4"/>
    <property type="match status" value="1"/>
</dbReference>
<dbReference type="AlphaFoldDB" id="A0AAJ6BQ52"/>
<keyword evidence="1" id="KW-0732">Signal</keyword>
<feature type="chain" id="PRO_5042542302" evidence="1">
    <location>
        <begin position="21"/>
        <end position="191"/>
    </location>
</feature>